<evidence type="ECO:0000256" key="2">
    <source>
        <dbReference type="ARBA" id="ARBA00023054"/>
    </source>
</evidence>
<dbReference type="PANTHER" id="PTHR28573:SF1">
    <property type="entry name" value="SPINDLE AND KINETOCHORE-ASSOCIATED PROTEIN 1"/>
    <property type="match status" value="1"/>
</dbReference>
<evidence type="ECO:0000256" key="1">
    <source>
        <dbReference type="ARBA" id="ARBA00006836"/>
    </source>
</evidence>
<evidence type="ECO:0000313" key="5">
    <source>
        <dbReference type="EMBL" id="PIK51827.1"/>
    </source>
</evidence>
<dbReference type="GO" id="GO:0005876">
    <property type="term" value="C:spindle microtubule"/>
    <property type="evidence" value="ECO:0007669"/>
    <property type="project" value="TreeGrafter"/>
</dbReference>
<evidence type="ECO:0000256" key="4">
    <source>
        <dbReference type="ARBA" id="ARBA00047202"/>
    </source>
</evidence>
<dbReference type="GO" id="GO:0007059">
    <property type="term" value="P:chromosome segregation"/>
    <property type="evidence" value="ECO:0007669"/>
    <property type="project" value="InterPro"/>
</dbReference>
<organism evidence="5 6">
    <name type="scientific">Stichopus japonicus</name>
    <name type="common">Sea cucumber</name>
    <dbReference type="NCBI Taxonomy" id="307972"/>
    <lineage>
        <taxon>Eukaryota</taxon>
        <taxon>Metazoa</taxon>
        <taxon>Echinodermata</taxon>
        <taxon>Eleutherozoa</taxon>
        <taxon>Echinozoa</taxon>
        <taxon>Holothuroidea</taxon>
        <taxon>Aspidochirotacea</taxon>
        <taxon>Aspidochirotida</taxon>
        <taxon>Stichopodidae</taxon>
        <taxon>Apostichopus</taxon>
    </lineage>
</organism>
<dbReference type="OrthoDB" id="5962at2759"/>
<dbReference type="GO" id="GO:0031110">
    <property type="term" value="P:regulation of microtubule polymerization or depolymerization"/>
    <property type="evidence" value="ECO:0007669"/>
    <property type="project" value="TreeGrafter"/>
</dbReference>
<accession>A0A2G8KUZ6</accession>
<protein>
    <recommendedName>
        <fullName evidence="3">SKA complex subunit 1</fullName>
    </recommendedName>
    <alternativeName>
        <fullName evidence="4">Spindle and kinetochore-associated protein 1</fullName>
    </alternativeName>
</protein>
<dbReference type="InterPro" id="IPR042031">
    <property type="entry name" value="SKA1_MBD_sf"/>
</dbReference>
<proteinExistence type="inferred from homology"/>
<keyword evidence="2" id="KW-0175">Coiled coil</keyword>
<sequence>MHCQTIQELEDHFGCKLESLATCMDLAAVALNPSTRGTECRDQLASINEDLCEMELILMSLRKCIKTKKEELSTAQKLNEDLDHLVKDLNHMMENVPHHLQVKKKDDQQECQERLPLQERHVQEDTYVLPQLPKLKKPASPRLDFIMRDEYTSIPKYMKGRISYEELNSMVEVINETIRKKYQLMSKPKNRLTDKKRKNYIKYKEQETKETKGAYFFVPEDLTKLCSLRNDGSVRSRLTMLRHCGRLREVRGGGLTRHLLVL</sequence>
<dbReference type="InterPro" id="IPR009829">
    <property type="entry name" value="SKA1"/>
</dbReference>
<dbReference type="GO" id="GO:0000278">
    <property type="term" value="P:mitotic cell cycle"/>
    <property type="evidence" value="ECO:0007669"/>
    <property type="project" value="TreeGrafter"/>
</dbReference>
<dbReference type="Gene3D" id="1.10.10.1890">
    <property type="entry name" value="Ska1 microtubule binding domain-like"/>
    <property type="match status" value="1"/>
</dbReference>
<dbReference type="FunFam" id="1.10.10.1890:FF:000002">
    <property type="entry name" value="Spindle and kinetochore-associated protein 1"/>
    <property type="match status" value="1"/>
</dbReference>
<dbReference type="AlphaFoldDB" id="A0A2G8KUZ6"/>
<dbReference type="GO" id="GO:0072686">
    <property type="term" value="C:mitotic spindle"/>
    <property type="evidence" value="ECO:0007669"/>
    <property type="project" value="TreeGrafter"/>
</dbReference>
<dbReference type="EMBL" id="MRZV01000355">
    <property type="protein sequence ID" value="PIK51827.1"/>
    <property type="molecule type" value="Genomic_DNA"/>
</dbReference>
<comment type="caution">
    <text evidence="5">The sequence shown here is derived from an EMBL/GenBank/DDBJ whole genome shotgun (WGS) entry which is preliminary data.</text>
</comment>
<dbReference type="GO" id="GO:0051301">
    <property type="term" value="P:cell division"/>
    <property type="evidence" value="ECO:0007669"/>
    <property type="project" value="InterPro"/>
</dbReference>
<dbReference type="GO" id="GO:0000940">
    <property type="term" value="C:outer kinetochore"/>
    <property type="evidence" value="ECO:0007669"/>
    <property type="project" value="TreeGrafter"/>
</dbReference>
<evidence type="ECO:0000256" key="3">
    <source>
        <dbReference type="ARBA" id="ARBA00047182"/>
    </source>
</evidence>
<dbReference type="Pfam" id="PF07160">
    <property type="entry name" value="SKA1"/>
    <property type="match status" value="1"/>
</dbReference>
<gene>
    <name evidence="5" type="ORF">BSL78_11288</name>
</gene>
<dbReference type="Gene3D" id="6.10.250.1370">
    <property type="match status" value="1"/>
</dbReference>
<dbReference type="GO" id="GO:0008017">
    <property type="term" value="F:microtubule binding"/>
    <property type="evidence" value="ECO:0007669"/>
    <property type="project" value="InterPro"/>
</dbReference>
<comment type="similarity">
    <text evidence="1">Belongs to the SKA1 family.</text>
</comment>
<dbReference type="Proteomes" id="UP000230750">
    <property type="component" value="Unassembled WGS sequence"/>
</dbReference>
<name>A0A2G8KUZ6_STIJA</name>
<keyword evidence="6" id="KW-1185">Reference proteome</keyword>
<dbReference type="PANTHER" id="PTHR28573">
    <property type="entry name" value="SPINDLE AND KINETOCHORE-ASSOCIATED PROTEIN 1"/>
    <property type="match status" value="1"/>
</dbReference>
<reference evidence="5 6" key="1">
    <citation type="journal article" date="2017" name="PLoS Biol.">
        <title>The sea cucumber genome provides insights into morphological evolution and visceral regeneration.</title>
        <authorList>
            <person name="Zhang X."/>
            <person name="Sun L."/>
            <person name="Yuan J."/>
            <person name="Sun Y."/>
            <person name="Gao Y."/>
            <person name="Zhang L."/>
            <person name="Li S."/>
            <person name="Dai H."/>
            <person name="Hamel J.F."/>
            <person name="Liu C."/>
            <person name="Yu Y."/>
            <person name="Liu S."/>
            <person name="Lin W."/>
            <person name="Guo K."/>
            <person name="Jin S."/>
            <person name="Xu P."/>
            <person name="Storey K.B."/>
            <person name="Huan P."/>
            <person name="Zhang T."/>
            <person name="Zhou Y."/>
            <person name="Zhang J."/>
            <person name="Lin C."/>
            <person name="Li X."/>
            <person name="Xing L."/>
            <person name="Huo D."/>
            <person name="Sun M."/>
            <person name="Wang L."/>
            <person name="Mercier A."/>
            <person name="Li F."/>
            <person name="Yang H."/>
            <person name="Xiang J."/>
        </authorList>
    </citation>
    <scope>NUCLEOTIDE SEQUENCE [LARGE SCALE GENOMIC DNA]</scope>
    <source>
        <strain evidence="5">Shaxun</strain>
        <tissue evidence="5">Muscle</tissue>
    </source>
</reference>
<dbReference type="STRING" id="307972.A0A2G8KUZ6"/>
<evidence type="ECO:0000313" key="6">
    <source>
        <dbReference type="Proteomes" id="UP000230750"/>
    </source>
</evidence>